<feature type="chain" id="PRO_5046637152" description="Lipoprotein" evidence="1">
    <location>
        <begin position="21"/>
        <end position="200"/>
    </location>
</feature>
<reference evidence="3" key="1">
    <citation type="journal article" date="2019" name="Int. J. Syst. Evol. Microbiol.">
        <title>The Global Catalogue of Microorganisms (GCM) 10K type strain sequencing project: providing services to taxonomists for standard genome sequencing and annotation.</title>
        <authorList>
            <consortium name="The Broad Institute Genomics Platform"/>
            <consortium name="The Broad Institute Genome Sequencing Center for Infectious Disease"/>
            <person name="Wu L."/>
            <person name="Ma J."/>
        </authorList>
    </citation>
    <scope>NUCLEOTIDE SEQUENCE [LARGE SCALE GENOMIC DNA]</scope>
    <source>
        <strain evidence="3">KCTC 42662</strain>
    </source>
</reference>
<sequence length="200" mass="22164">MKTHHAPTLFFILFCFLVTACQSPRGTDNQPQDSVTSDTGDPASQQRMYDIITATHETPGAVQDSIIRQLPPHLRALAAFYAAMGGTSCDGEHCLLTTALGLGKQGSSAHKELIQQFFPTDSVAKTVIGQDCYLRPSGASSFSDYVYLSIVDLGDTVKVDYKLLQYQQGKKNWTEGPDKYIFVQGKFTKIQRNLWTFVNE</sequence>
<dbReference type="RefSeq" id="WP_380903997.1">
    <property type="nucleotide sequence ID" value="NZ_JBHUEG010000001.1"/>
</dbReference>
<organism evidence="2 3">
    <name type="scientific">Sphingobacterium suaedae</name>
    <dbReference type="NCBI Taxonomy" id="1686402"/>
    <lineage>
        <taxon>Bacteria</taxon>
        <taxon>Pseudomonadati</taxon>
        <taxon>Bacteroidota</taxon>
        <taxon>Sphingobacteriia</taxon>
        <taxon>Sphingobacteriales</taxon>
        <taxon>Sphingobacteriaceae</taxon>
        <taxon>Sphingobacterium</taxon>
    </lineage>
</organism>
<comment type="caution">
    <text evidence="2">The sequence shown here is derived from an EMBL/GenBank/DDBJ whole genome shotgun (WGS) entry which is preliminary data.</text>
</comment>
<evidence type="ECO:0000313" key="3">
    <source>
        <dbReference type="Proteomes" id="UP001597545"/>
    </source>
</evidence>
<keyword evidence="3" id="KW-1185">Reference proteome</keyword>
<evidence type="ECO:0008006" key="4">
    <source>
        <dbReference type="Google" id="ProtNLM"/>
    </source>
</evidence>
<accession>A0ABW5KJ22</accession>
<dbReference type="EMBL" id="JBHULR010000004">
    <property type="protein sequence ID" value="MFD2548338.1"/>
    <property type="molecule type" value="Genomic_DNA"/>
</dbReference>
<protein>
    <recommendedName>
        <fullName evidence="4">Lipoprotein</fullName>
    </recommendedName>
</protein>
<gene>
    <name evidence="2" type="ORF">ACFSR5_11860</name>
</gene>
<dbReference type="Proteomes" id="UP001597545">
    <property type="component" value="Unassembled WGS sequence"/>
</dbReference>
<name>A0ABW5KJ22_9SPHI</name>
<feature type="signal peptide" evidence="1">
    <location>
        <begin position="1"/>
        <end position="20"/>
    </location>
</feature>
<evidence type="ECO:0000313" key="2">
    <source>
        <dbReference type="EMBL" id="MFD2548338.1"/>
    </source>
</evidence>
<dbReference type="PROSITE" id="PS51257">
    <property type="entry name" value="PROKAR_LIPOPROTEIN"/>
    <property type="match status" value="1"/>
</dbReference>
<evidence type="ECO:0000256" key="1">
    <source>
        <dbReference type="SAM" id="SignalP"/>
    </source>
</evidence>
<keyword evidence="1" id="KW-0732">Signal</keyword>
<proteinExistence type="predicted"/>